<accession>A0A920CWB7</accession>
<organism evidence="1 2">
    <name type="scientific">Paenibacillus montaniterrae</name>
    <dbReference type="NCBI Taxonomy" id="429341"/>
    <lineage>
        <taxon>Bacteria</taxon>
        <taxon>Bacillati</taxon>
        <taxon>Bacillota</taxon>
        <taxon>Bacilli</taxon>
        <taxon>Bacillales</taxon>
        <taxon>Paenibacillaceae</taxon>
        <taxon>Paenibacillus</taxon>
    </lineage>
</organism>
<dbReference type="AlphaFoldDB" id="A0A920CWB7"/>
<gene>
    <name evidence="1" type="ORF">J40TS1_06920</name>
</gene>
<evidence type="ECO:0000313" key="1">
    <source>
        <dbReference type="EMBL" id="GIP15050.1"/>
    </source>
</evidence>
<dbReference type="Proteomes" id="UP000683139">
    <property type="component" value="Unassembled WGS sequence"/>
</dbReference>
<dbReference type="EMBL" id="BOSE01000001">
    <property type="protein sequence ID" value="GIP15050.1"/>
    <property type="molecule type" value="Genomic_DNA"/>
</dbReference>
<name>A0A920CWB7_9BACL</name>
<protein>
    <submittedName>
        <fullName evidence="1">Uncharacterized protein</fullName>
    </submittedName>
</protein>
<proteinExistence type="predicted"/>
<keyword evidence="2" id="KW-1185">Reference proteome</keyword>
<reference evidence="1" key="1">
    <citation type="submission" date="2021-03" db="EMBL/GenBank/DDBJ databases">
        <title>Antimicrobial resistance genes in bacteria isolated from Japanese honey, and their potential for conferring macrolide and lincosamide resistance in the American foulbrood pathogen Paenibacillus larvae.</title>
        <authorList>
            <person name="Okamoto M."/>
            <person name="Kumagai M."/>
            <person name="Kanamori H."/>
            <person name="Takamatsu D."/>
        </authorList>
    </citation>
    <scope>NUCLEOTIDE SEQUENCE</scope>
    <source>
        <strain evidence="1">J40TS1</strain>
    </source>
</reference>
<dbReference type="RefSeq" id="WP_213513212.1">
    <property type="nucleotide sequence ID" value="NZ_BOSE01000001.1"/>
</dbReference>
<comment type="caution">
    <text evidence="1">The sequence shown here is derived from an EMBL/GenBank/DDBJ whole genome shotgun (WGS) entry which is preliminary data.</text>
</comment>
<sequence>MLRFECECGNKTAFFATSDYDEHGREVLDLEDDDCVSYEIGEASVMFKCKFCGHRYLLPSFVEFK</sequence>
<evidence type="ECO:0000313" key="2">
    <source>
        <dbReference type="Proteomes" id="UP000683139"/>
    </source>
</evidence>